<reference evidence="2 3" key="1">
    <citation type="submission" date="2015-12" db="EMBL/GenBank/DDBJ databases">
        <title>Genome sequence of the marine Rhodobacteraceae strain O3.65, Candidatus Tritonibacter horizontis.</title>
        <authorList>
            <person name="Poehlein A."/>
            <person name="Giebel H.A."/>
            <person name="Voget S."/>
            <person name="Brinkhoff T."/>
        </authorList>
    </citation>
    <scope>NUCLEOTIDE SEQUENCE [LARGE SCALE GENOMIC DNA]</scope>
    <source>
        <strain evidence="2 3">O3.65</strain>
    </source>
</reference>
<dbReference type="Proteomes" id="UP000068382">
    <property type="component" value="Unassembled WGS sequence"/>
</dbReference>
<feature type="region of interest" description="Disordered" evidence="1">
    <location>
        <begin position="196"/>
        <end position="247"/>
    </location>
</feature>
<sequence>MGQRQRQVEIHPDRQAKALGCAPIHRDLQLGQPLIFGNRALILDPQGQGDRFADDAKGGCIANDQAAVPIIAVAGHQQMQRGRQVRGAVHIVHLTVGNGDYPRHPGTGFIRQRAGNCRHQGGTRVIGAVIDGDPADLCIGTSGQGLFQFGPGCSHLIRPVRQALTGGFVFGHDHDIAQRAAVFLLNHRSRQGCKQYGCGRGPKAPATQPTPDGNGQRQQADRRQRRQHRQGQQRVEQDRLRHRHSAPWRASGWQRIRYCPSRSRRAGTCTWSDL</sequence>
<dbReference type="EMBL" id="LPUY01000063">
    <property type="protein sequence ID" value="KUP92974.1"/>
    <property type="molecule type" value="Genomic_DNA"/>
</dbReference>
<keyword evidence="3" id="KW-1185">Reference proteome</keyword>
<evidence type="ECO:0000313" key="3">
    <source>
        <dbReference type="Proteomes" id="UP000068382"/>
    </source>
</evidence>
<gene>
    <name evidence="2" type="ORF">TRIHO_20970</name>
</gene>
<name>A0A132BXF8_9RHOB</name>
<evidence type="ECO:0000256" key="1">
    <source>
        <dbReference type="SAM" id="MobiDB-lite"/>
    </source>
</evidence>
<evidence type="ECO:0000313" key="2">
    <source>
        <dbReference type="EMBL" id="KUP92974.1"/>
    </source>
</evidence>
<protein>
    <submittedName>
        <fullName evidence="2">Uncharacterized protein</fullName>
    </submittedName>
</protein>
<accession>A0A132BXF8</accession>
<dbReference type="AlphaFoldDB" id="A0A132BXF8"/>
<comment type="caution">
    <text evidence="2">The sequence shown here is derived from an EMBL/GenBank/DDBJ whole genome shotgun (WGS) entry which is preliminary data.</text>
</comment>
<organism evidence="2 3">
    <name type="scientific">Tritonibacter horizontis</name>
    <dbReference type="NCBI Taxonomy" id="1768241"/>
    <lineage>
        <taxon>Bacteria</taxon>
        <taxon>Pseudomonadati</taxon>
        <taxon>Pseudomonadota</taxon>
        <taxon>Alphaproteobacteria</taxon>
        <taxon>Rhodobacterales</taxon>
        <taxon>Paracoccaceae</taxon>
        <taxon>Tritonibacter</taxon>
    </lineage>
</organism>
<proteinExistence type="predicted"/>